<dbReference type="Proteomes" id="UP001301958">
    <property type="component" value="Unassembled WGS sequence"/>
</dbReference>
<name>A0AAN7BHU6_9PEZI</name>
<keyword evidence="1" id="KW-0479">Metal-binding</keyword>
<dbReference type="GO" id="GO:0008270">
    <property type="term" value="F:zinc ion binding"/>
    <property type="evidence" value="ECO:0007669"/>
    <property type="project" value="UniProtKB-KW"/>
</dbReference>
<dbReference type="Pfam" id="PF00098">
    <property type="entry name" value="zf-CCHC"/>
    <property type="match status" value="1"/>
</dbReference>
<organism evidence="4 5">
    <name type="scientific">Podospora fimiseda</name>
    <dbReference type="NCBI Taxonomy" id="252190"/>
    <lineage>
        <taxon>Eukaryota</taxon>
        <taxon>Fungi</taxon>
        <taxon>Dikarya</taxon>
        <taxon>Ascomycota</taxon>
        <taxon>Pezizomycotina</taxon>
        <taxon>Sordariomycetes</taxon>
        <taxon>Sordariomycetidae</taxon>
        <taxon>Sordariales</taxon>
        <taxon>Podosporaceae</taxon>
        <taxon>Podospora</taxon>
    </lineage>
</organism>
<feature type="compositionally biased region" description="Low complexity" evidence="2">
    <location>
        <begin position="82"/>
        <end position="96"/>
    </location>
</feature>
<feature type="compositionally biased region" description="Pro residues" evidence="2">
    <location>
        <begin position="131"/>
        <end position="156"/>
    </location>
</feature>
<evidence type="ECO:0000313" key="4">
    <source>
        <dbReference type="EMBL" id="KAK4223776.1"/>
    </source>
</evidence>
<keyword evidence="1" id="KW-0862">Zinc</keyword>
<protein>
    <recommendedName>
        <fullName evidence="3">CCHC-type domain-containing protein</fullName>
    </recommendedName>
</protein>
<comment type="caution">
    <text evidence="4">The sequence shown here is derived from an EMBL/GenBank/DDBJ whole genome shotgun (WGS) entry which is preliminary data.</text>
</comment>
<feature type="compositionally biased region" description="Low complexity" evidence="2">
    <location>
        <begin position="571"/>
        <end position="582"/>
    </location>
</feature>
<feature type="compositionally biased region" description="Basic and acidic residues" evidence="2">
    <location>
        <begin position="399"/>
        <end position="436"/>
    </location>
</feature>
<dbReference type="GO" id="GO:0003676">
    <property type="term" value="F:nucleic acid binding"/>
    <property type="evidence" value="ECO:0007669"/>
    <property type="project" value="InterPro"/>
</dbReference>
<proteinExistence type="predicted"/>
<keyword evidence="1" id="KW-0863">Zinc-finger</keyword>
<dbReference type="AlphaFoldDB" id="A0AAN7BHU6"/>
<feature type="compositionally biased region" description="Pro residues" evidence="2">
    <location>
        <begin position="280"/>
        <end position="308"/>
    </location>
</feature>
<dbReference type="Gene3D" id="4.10.60.10">
    <property type="entry name" value="Zinc finger, CCHC-type"/>
    <property type="match status" value="1"/>
</dbReference>
<feature type="compositionally biased region" description="Low complexity" evidence="2">
    <location>
        <begin position="215"/>
        <end position="228"/>
    </location>
</feature>
<dbReference type="PROSITE" id="PS50158">
    <property type="entry name" value="ZF_CCHC"/>
    <property type="match status" value="1"/>
</dbReference>
<dbReference type="InterPro" id="IPR001878">
    <property type="entry name" value="Znf_CCHC"/>
</dbReference>
<feature type="region of interest" description="Disordered" evidence="2">
    <location>
        <begin position="31"/>
        <end position="436"/>
    </location>
</feature>
<feature type="region of interest" description="Disordered" evidence="2">
    <location>
        <begin position="570"/>
        <end position="771"/>
    </location>
</feature>
<feature type="compositionally biased region" description="Basic and acidic residues" evidence="2">
    <location>
        <begin position="48"/>
        <end position="66"/>
    </location>
</feature>
<feature type="compositionally biased region" description="Basic and acidic residues" evidence="2">
    <location>
        <begin position="583"/>
        <end position="637"/>
    </location>
</feature>
<reference evidence="4" key="1">
    <citation type="journal article" date="2023" name="Mol. Phylogenet. Evol.">
        <title>Genome-scale phylogeny and comparative genomics of the fungal order Sordariales.</title>
        <authorList>
            <person name="Hensen N."/>
            <person name="Bonometti L."/>
            <person name="Westerberg I."/>
            <person name="Brannstrom I.O."/>
            <person name="Guillou S."/>
            <person name="Cros-Aarteil S."/>
            <person name="Calhoun S."/>
            <person name="Haridas S."/>
            <person name="Kuo A."/>
            <person name="Mondo S."/>
            <person name="Pangilinan J."/>
            <person name="Riley R."/>
            <person name="LaButti K."/>
            <person name="Andreopoulos B."/>
            <person name="Lipzen A."/>
            <person name="Chen C."/>
            <person name="Yan M."/>
            <person name="Daum C."/>
            <person name="Ng V."/>
            <person name="Clum A."/>
            <person name="Steindorff A."/>
            <person name="Ohm R.A."/>
            <person name="Martin F."/>
            <person name="Silar P."/>
            <person name="Natvig D.O."/>
            <person name="Lalanne C."/>
            <person name="Gautier V."/>
            <person name="Ament-Velasquez S.L."/>
            <person name="Kruys A."/>
            <person name="Hutchinson M.I."/>
            <person name="Powell A.J."/>
            <person name="Barry K."/>
            <person name="Miller A.N."/>
            <person name="Grigoriev I.V."/>
            <person name="Debuchy R."/>
            <person name="Gladieux P."/>
            <person name="Hiltunen Thoren M."/>
            <person name="Johannesson H."/>
        </authorList>
    </citation>
    <scope>NUCLEOTIDE SEQUENCE</scope>
    <source>
        <strain evidence="4">CBS 990.96</strain>
    </source>
</reference>
<dbReference type="SUPFAM" id="SSF57756">
    <property type="entry name" value="Retrovirus zinc finger-like domains"/>
    <property type="match status" value="1"/>
</dbReference>
<feature type="compositionally biased region" description="Basic residues" evidence="2">
    <location>
        <begin position="340"/>
        <end position="352"/>
    </location>
</feature>
<feature type="compositionally biased region" description="Basic and acidic residues" evidence="2">
    <location>
        <begin position="370"/>
        <end position="390"/>
    </location>
</feature>
<evidence type="ECO:0000256" key="2">
    <source>
        <dbReference type="SAM" id="MobiDB-lite"/>
    </source>
</evidence>
<dbReference type="InterPro" id="IPR036875">
    <property type="entry name" value="Znf_CCHC_sf"/>
</dbReference>
<evidence type="ECO:0000313" key="5">
    <source>
        <dbReference type="Proteomes" id="UP001301958"/>
    </source>
</evidence>
<sequence length="771" mass="85439">MSSTAPGQSGSQSEAECYNCGARGHWMVACPEPARERPAGLQRAAKQQQDRNGRSEKAGSSHDRRGPVVTRYPVPPPPTVQPIPGYNQSVPPTYAHGPPPGLPPPPSNPPPPPPSDHAQGYQPPAHAQNYPLPPPPSAHGQGYPPPAHGQTYPPPHHAAHGQHYQAPPPSAHDQGYAPPPNYPPPAFTGGYQAPPPQYAHGQYNGSVAPAPPPAQYGQQYGQPQYGASYPPPGNYYPNATPAPPPQYAGNPYPQQYNAQPPPPPPGSVPYAAPQQYSSQVPPPPSDFQYPPAQPTGFIPPPPGMPYPAPAASWNQPAFVPPSVHVSGTKQGQNNNNNNNRGKRNHGNKRNRDRNRDRDRNANDTPSKGSEGQRRQQQDQQRDRQGQDRKQNRQKNQQDQQKKEAPAVDQSEKQTKKKDAEKPAPRKEKEKKDEGEFDFCSEKDLKLVFPDTPEVHPADPVGIPLPFEYTEDPTIPPAYNATCIKSAYFNEYDLTDFVRSIRDSKAWPRLKEDPVFQMYPGMITRQFPPDRHEYPTYEKVEPPSPTATIKMPPKYEVDRKVLEERLRQKELAAAAPRPVSPAVVRERHQESPRDRRGWDGAGRDGRRSAKRAYDAERGRDNSRDFKRARRGDSRERSRGWAASPSRRRSLSPPRRRRSPSPRYDLDADPWAPQAGETIFPPNPRNDSGYQSGDGGVRRSASRSSPDRSYGRLSSTSDRGRSRTRSPSPLTAMEAGLLGMAGSDDEAVEEKKTAAKKPVKRPQVAAAYRNRRW</sequence>
<feature type="domain" description="CCHC-type" evidence="3">
    <location>
        <begin position="17"/>
        <end position="32"/>
    </location>
</feature>
<feature type="compositionally biased region" description="Pro residues" evidence="2">
    <location>
        <begin position="229"/>
        <end position="246"/>
    </location>
</feature>
<dbReference type="EMBL" id="MU865414">
    <property type="protein sequence ID" value="KAK4223776.1"/>
    <property type="molecule type" value="Genomic_DNA"/>
</dbReference>
<feature type="compositionally biased region" description="Low complexity" evidence="2">
    <location>
        <begin position="247"/>
        <end position="258"/>
    </location>
</feature>
<keyword evidence="5" id="KW-1185">Reference proteome</keyword>
<reference evidence="4" key="2">
    <citation type="submission" date="2023-05" db="EMBL/GenBank/DDBJ databases">
        <authorList>
            <consortium name="Lawrence Berkeley National Laboratory"/>
            <person name="Steindorff A."/>
            <person name="Hensen N."/>
            <person name="Bonometti L."/>
            <person name="Westerberg I."/>
            <person name="Brannstrom I.O."/>
            <person name="Guillou S."/>
            <person name="Cros-Aarteil S."/>
            <person name="Calhoun S."/>
            <person name="Haridas S."/>
            <person name="Kuo A."/>
            <person name="Mondo S."/>
            <person name="Pangilinan J."/>
            <person name="Riley R."/>
            <person name="Labutti K."/>
            <person name="Andreopoulos B."/>
            <person name="Lipzen A."/>
            <person name="Chen C."/>
            <person name="Yanf M."/>
            <person name="Daum C."/>
            <person name="Ng V."/>
            <person name="Clum A."/>
            <person name="Ohm R."/>
            <person name="Martin F."/>
            <person name="Silar P."/>
            <person name="Natvig D."/>
            <person name="Lalanne C."/>
            <person name="Gautier V."/>
            <person name="Ament-Velasquez S.L."/>
            <person name="Kruys A."/>
            <person name="Hutchinson M.I."/>
            <person name="Powell A.J."/>
            <person name="Barry K."/>
            <person name="Miller A.N."/>
            <person name="Grigoriev I.V."/>
            <person name="Debuchy R."/>
            <person name="Gladieux P."/>
            <person name="Thoren M.H."/>
            <person name="Johannesson H."/>
        </authorList>
    </citation>
    <scope>NUCLEOTIDE SEQUENCE</scope>
    <source>
        <strain evidence="4">CBS 990.96</strain>
    </source>
</reference>
<evidence type="ECO:0000259" key="3">
    <source>
        <dbReference type="PROSITE" id="PS50158"/>
    </source>
</evidence>
<gene>
    <name evidence="4" type="ORF">QBC38DRAFT_38251</name>
</gene>
<feature type="compositionally biased region" description="Pro residues" evidence="2">
    <location>
        <begin position="177"/>
        <end position="186"/>
    </location>
</feature>
<feature type="compositionally biased region" description="Low complexity" evidence="2">
    <location>
        <begin position="268"/>
        <end position="279"/>
    </location>
</feature>
<evidence type="ECO:0000256" key="1">
    <source>
        <dbReference type="PROSITE-ProRule" id="PRU00047"/>
    </source>
</evidence>
<accession>A0AAN7BHU6</accession>
<feature type="compositionally biased region" description="Pro residues" evidence="2">
    <location>
        <begin position="97"/>
        <end position="115"/>
    </location>
</feature>
<dbReference type="SMART" id="SM00343">
    <property type="entry name" value="ZnF_C2HC"/>
    <property type="match status" value="1"/>
</dbReference>
<feature type="compositionally biased region" description="Basic residues" evidence="2">
    <location>
        <begin position="644"/>
        <end position="658"/>
    </location>
</feature>